<reference evidence="2" key="1">
    <citation type="submission" date="2021-02" db="EMBL/GenBank/DDBJ databases">
        <authorList>
            <person name="Steward A R."/>
        </authorList>
    </citation>
    <scope>NUCLEOTIDE SEQUENCE</scope>
</reference>
<organism evidence="2 3">
    <name type="scientific">Pieris macdunnoughi</name>
    <dbReference type="NCBI Taxonomy" id="345717"/>
    <lineage>
        <taxon>Eukaryota</taxon>
        <taxon>Metazoa</taxon>
        <taxon>Ecdysozoa</taxon>
        <taxon>Arthropoda</taxon>
        <taxon>Hexapoda</taxon>
        <taxon>Insecta</taxon>
        <taxon>Pterygota</taxon>
        <taxon>Neoptera</taxon>
        <taxon>Endopterygota</taxon>
        <taxon>Lepidoptera</taxon>
        <taxon>Glossata</taxon>
        <taxon>Ditrysia</taxon>
        <taxon>Papilionoidea</taxon>
        <taxon>Pieridae</taxon>
        <taxon>Pierinae</taxon>
        <taxon>Pieris</taxon>
    </lineage>
</organism>
<evidence type="ECO:0000313" key="3">
    <source>
        <dbReference type="Proteomes" id="UP000663880"/>
    </source>
</evidence>
<keyword evidence="3" id="KW-1185">Reference proteome</keyword>
<evidence type="ECO:0000256" key="1">
    <source>
        <dbReference type="SAM" id="MobiDB-lite"/>
    </source>
</evidence>
<dbReference type="AlphaFoldDB" id="A0A821SB99"/>
<gene>
    <name evidence="2" type="ORF">PMACD_LOCUS7526</name>
</gene>
<proteinExistence type="predicted"/>
<accession>A0A821SB99</accession>
<dbReference type="EMBL" id="CAJOBZ010000018">
    <property type="protein sequence ID" value="CAF4856513.1"/>
    <property type="molecule type" value="Genomic_DNA"/>
</dbReference>
<sequence>MPSASGRFRGVARRTRHHSPPPVATRHHSSPLVHLSTENLHVRVTLHIAQSTLASVPAFACPSVLGGFGRWARVGPSRATPGVTLVYGDGTVLAHGLQHVLVASDVLHFHALGTAPQPGASHYRTTLHTLRIVLELYLYWVTFHT</sequence>
<name>A0A821SB99_9NEOP</name>
<feature type="compositionally biased region" description="Basic residues" evidence="1">
    <location>
        <begin position="10"/>
        <end position="29"/>
    </location>
</feature>
<comment type="caution">
    <text evidence="2">The sequence shown here is derived from an EMBL/GenBank/DDBJ whole genome shotgun (WGS) entry which is preliminary data.</text>
</comment>
<evidence type="ECO:0000313" key="2">
    <source>
        <dbReference type="EMBL" id="CAF4856513.1"/>
    </source>
</evidence>
<protein>
    <submittedName>
        <fullName evidence="2">Uncharacterized protein</fullName>
    </submittedName>
</protein>
<dbReference type="Proteomes" id="UP000663880">
    <property type="component" value="Unassembled WGS sequence"/>
</dbReference>
<feature type="region of interest" description="Disordered" evidence="1">
    <location>
        <begin position="1"/>
        <end position="31"/>
    </location>
</feature>